<feature type="domain" description="Phospholipid/glycerol acyltransferase" evidence="7">
    <location>
        <begin position="62"/>
        <end position="174"/>
    </location>
</feature>
<dbReference type="PANTHER" id="PTHR10434">
    <property type="entry name" value="1-ACYL-SN-GLYCEROL-3-PHOSPHATE ACYLTRANSFERASE"/>
    <property type="match status" value="1"/>
</dbReference>
<dbReference type="Proteomes" id="UP000199470">
    <property type="component" value="Unassembled WGS sequence"/>
</dbReference>
<dbReference type="AlphaFoldDB" id="A0A1I4HYQ0"/>
<name>A0A1I4HYQ0_9BURK</name>
<dbReference type="InterPro" id="IPR002123">
    <property type="entry name" value="Plipid/glycerol_acylTrfase"/>
</dbReference>
<evidence type="ECO:0000256" key="5">
    <source>
        <dbReference type="ARBA" id="ARBA00023315"/>
    </source>
</evidence>
<protein>
    <submittedName>
        <fullName evidence="8">1-acyl-sn-glycerol-3-phosphate acyltransferase</fullName>
    </submittedName>
</protein>
<accession>A0A1I4HYQ0</accession>
<evidence type="ECO:0000256" key="3">
    <source>
        <dbReference type="ARBA" id="ARBA00022679"/>
    </source>
</evidence>
<keyword evidence="9" id="KW-1185">Reference proteome</keyword>
<reference evidence="8 9" key="1">
    <citation type="submission" date="2016-10" db="EMBL/GenBank/DDBJ databases">
        <authorList>
            <person name="de Groot N.N."/>
        </authorList>
    </citation>
    <scope>NUCLEOTIDE SEQUENCE [LARGE SCALE GENOMIC DNA]</scope>
    <source>
        <strain evidence="8 9">ATCC 43154</strain>
    </source>
</reference>
<dbReference type="GO" id="GO:0006654">
    <property type="term" value="P:phosphatidic acid biosynthetic process"/>
    <property type="evidence" value="ECO:0007669"/>
    <property type="project" value="TreeGrafter"/>
</dbReference>
<dbReference type="SMART" id="SM00563">
    <property type="entry name" value="PlsC"/>
    <property type="match status" value="1"/>
</dbReference>
<keyword evidence="4" id="KW-0443">Lipid metabolism</keyword>
<keyword evidence="6" id="KW-0472">Membrane</keyword>
<dbReference type="OrthoDB" id="9806880at2"/>
<evidence type="ECO:0000256" key="1">
    <source>
        <dbReference type="ARBA" id="ARBA00005189"/>
    </source>
</evidence>
<dbReference type="PANTHER" id="PTHR10434:SF64">
    <property type="entry name" value="1-ACYL-SN-GLYCEROL-3-PHOSPHATE ACYLTRANSFERASE-RELATED"/>
    <property type="match status" value="1"/>
</dbReference>
<dbReference type="EMBL" id="FOTW01000004">
    <property type="protein sequence ID" value="SFL46957.1"/>
    <property type="molecule type" value="Genomic_DNA"/>
</dbReference>
<dbReference type="SUPFAM" id="SSF69593">
    <property type="entry name" value="Glycerol-3-phosphate (1)-acyltransferase"/>
    <property type="match status" value="1"/>
</dbReference>
<evidence type="ECO:0000256" key="2">
    <source>
        <dbReference type="ARBA" id="ARBA00022516"/>
    </source>
</evidence>
<feature type="transmembrane region" description="Helical" evidence="6">
    <location>
        <begin position="7"/>
        <end position="26"/>
    </location>
</feature>
<proteinExistence type="predicted"/>
<keyword evidence="6" id="KW-0812">Transmembrane</keyword>
<keyword evidence="6" id="KW-1133">Transmembrane helix</keyword>
<organism evidence="8 9">
    <name type="scientific">Rugamonas rubra</name>
    <dbReference type="NCBI Taxonomy" id="758825"/>
    <lineage>
        <taxon>Bacteria</taxon>
        <taxon>Pseudomonadati</taxon>
        <taxon>Pseudomonadota</taxon>
        <taxon>Betaproteobacteria</taxon>
        <taxon>Burkholderiales</taxon>
        <taxon>Oxalobacteraceae</taxon>
        <taxon>Telluria group</taxon>
        <taxon>Rugamonas</taxon>
    </lineage>
</organism>
<dbReference type="Pfam" id="PF01553">
    <property type="entry name" value="Acyltransferase"/>
    <property type="match status" value="1"/>
</dbReference>
<dbReference type="STRING" id="758825.SAMN02982985_00305"/>
<gene>
    <name evidence="8" type="ORF">SAMN02982985_00305</name>
</gene>
<keyword evidence="3 8" id="KW-0808">Transferase</keyword>
<evidence type="ECO:0000259" key="7">
    <source>
        <dbReference type="SMART" id="SM00563"/>
    </source>
</evidence>
<evidence type="ECO:0000256" key="4">
    <source>
        <dbReference type="ARBA" id="ARBA00023098"/>
    </source>
</evidence>
<evidence type="ECO:0000313" key="9">
    <source>
        <dbReference type="Proteomes" id="UP000199470"/>
    </source>
</evidence>
<evidence type="ECO:0000256" key="6">
    <source>
        <dbReference type="SAM" id="Phobius"/>
    </source>
</evidence>
<dbReference type="CDD" id="cd07989">
    <property type="entry name" value="LPLAT_AGPAT-like"/>
    <property type="match status" value="1"/>
</dbReference>
<keyword evidence="2" id="KW-0444">Lipid biosynthesis</keyword>
<sequence>MFRLARVMCHVFAGMATCAVVFPWIGADKRNGHIRRWSRQLMAMCNVTVEQAANGQAILPRAMMVANHVSWLDIFVINSLYPCRFVAKAEIRAWPLLGWLAQQAGTVFISRGSRRDLRHIFKGLVHSLQAGERVAFFPEGTTAVQGSLLPFHANLFEAAIDAKAPVQPLALAYVDPAGRPHGAIDFVGEMSFAESLVMILGGAPVTARLSCLAGIPSDGAHRRELAEAAHAAVAGALGIAPAAAHTPPV</sequence>
<comment type="pathway">
    <text evidence="1">Lipid metabolism.</text>
</comment>
<keyword evidence="5 8" id="KW-0012">Acyltransferase</keyword>
<dbReference type="GO" id="GO:0003841">
    <property type="term" value="F:1-acylglycerol-3-phosphate O-acyltransferase activity"/>
    <property type="evidence" value="ECO:0007669"/>
    <property type="project" value="TreeGrafter"/>
</dbReference>
<evidence type="ECO:0000313" key="8">
    <source>
        <dbReference type="EMBL" id="SFL46957.1"/>
    </source>
</evidence>